<evidence type="ECO:0000313" key="3">
    <source>
        <dbReference type="Proteomes" id="UP000325141"/>
    </source>
</evidence>
<gene>
    <name evidence="2" type="ORF">F0460_14985</name>
</gene>
<keyword evidence="1" id="KW-0732">Signal</keyword>
<dbReference type="RefSeq" id="WP_150014685.1">
    <property type="nucleotide sequence ID" value="NZ_VWSG01000016.1"/>
</dbReference>
<accession>A0A5M6C9H1</accession>
<dbReference type="AlphaFoldDB" id="A0A5M6C9H1"/>
<evidence type="ECO:0000256" key="1">
    <source>
        <dbReference type="SAM" id="SignalP"/>
    </source>
</evidence>
<keyword evidence="3" id="KW-1185">Reference proteome</keyword>
<feature type="chain" id="PRO_5024385655" evidence="1">
    <location>
        <begin position="20"/>
        <end position="169"/>
    </location>
</feature>
<reference evidence="2 3" key="1">
    <citation type="submission" date="2019-09" db="EMBL/GenBank/DDBJ databases">
        <title>Genome sequence and assembly of Flavobacterium sp.</title>
        <authorList>
            <person name="Chhetri G."/>
        </authorList>
    </citation>
    <scope>NUCLEOTIDE SEQUENCE [LARGE SCALE GENOMIC DNA]</scope>
    <source>
        <strain evidence="2 3">SNL9</strain>
    </source>
</reference>
<sequence length="169" mass="19866">MKYLFLICFSMITSAFVQAQTTLNIPKELPTSYENSFTFPLGSKILIELKENGKTGYDYKVLSIEALENYYSIDENKNVFDIDPKENTVELFFMGAYYNDGSKDSDWKTVLILRNNFKKHINYKADIKYYFKEEFENTSIVGAYPGTNTTEIWSHKIDYITLYDFINFR</sequence>
<organism evidence="2 3">
    <name type="scientific">Paenimyroides baculatum</name>
    <dbReference type="NCBI Taxonomy" id="2608000"/>
    <lineage>
        <taxon>Bacteria</taxon>
        <taxon>Pseudomonadati</taxon>
        <taxon>Bacteroidota</taxon>
        <taxon>Flavobacteriia</taxon>
        <taxon>Flavobacteriales</taxon>
        <taxon>Flavobacteriaceae</taxon>
        <taxon>Paenimyroides</taxon>
    </lineage>
</organism>
<evidence type="ECO:0000313" key="2">
    <source>
        <dbReference type="EMBL" id="KAA5531796.1"/>
    </source>
</evidence>
<dbReference type="Proteomes" id="UP000325141">
    <property type="component" value="Unassembled WGS sequence"/>
</dbReference>
<proteinExistence type="predicted"/>
<protein>
    <submittedName>
        <fullName evidence="2">Uncharacterized protein</fullName>
    </submittedName>
</protein>
<comment type="caution">
    <text evidence="2">The sequence shown here is derived from an EMBL/GenBank/DDBJ whole genome shotgun (WGS) entry which is preliminary data.</text>
</comment>
<dbReference type="EMBL" id="VWSG01000016">
    <property type="protein sequence ID" value="KAA5531796.1"/>
    <property type="molecule type" value="Genomic_DNA"/>
</dbReference>
<name>A0A5M6C9H1_9FLAO</name>
<feature type="signal peptide" evidence="1">
    <location>
        <begin position="1"/>
        <end position="19"/>
    </location>
</feature>